<proteinExistence type="predicted"/>
<reference evidence="2 3" key="1">
    <citation type="submission" date="2024-02" db="EMBL/GenBank/DDBJ databases">
        <authorList>
            <person name="Vignale AGUSTIN F."/>
            <person name="Sosa J E."/>
            <person name="Modenutti C."/>
        </authorList>
    </citation>
    <scope>NUCLEOTIDE SEQUENCE [LARGE SCALE GENOMIC DNA]</scope>
</reference>
<evidence type="ECO:0000256" key="1">
    <source>
        <dbReference type="SAM" id="Phobius"/>
    </source>
</evidence>
<dbReference type="PANTHER" id="PTHR33133">
    <property type="entry name" value="OS08G0107100 PROTEIN-RELATED"/>
    <property type="match status" value="1"/>
</dbReference>
<dbReference type="Proteomes" id="UP001642360">
    <property type="component" value="Unassembled WGS sequence"/>
</dbReference>
<keyword evidence="1" id="KW-0472">Membrane</keyword>
<dbReference type="PANTHER" id="PTHR33133:SF39">
    <property type="entry name" value="ABC TRANSPORTER PERMEASE"/>
    <property type="match status" value="1"/>
</dbReference>
<protein>
    <submittedName>
        <fullName evidence="2">Uncharacterized protein</fullName>
    </submittedName>
</protein>
<accession>A0ABC8R8F4</accession>
<feature type="transmembrane region" description="Helical" evidence="1">
    <location>
        <begin position="92"/>
        <end position="116"/>
    </location>
</feature>
<keyword evidence="3" id="KW-1185">Reference proteome</keyword>
<organism evidence="2 3">
    <name type="scientific">Ilex paraguariensis</name>
    <name type="common">yerba mate</name>
    <dbReference type="NCBI Taxonomy" id="185542"/>
    <lineage>
        <taxon>Eukaryota</taxon>
        <taxon>Viridiplantae</taxon>
        <taxon>Streptophyta</taxon>
        <taxon>Embryophyta</taxon>
        <taxon>Tracheophyta</taxon>
        <taxon>Spermatophyta</taxon>
        <taxon>Magnoliopsida</taxon>
        <taxon>eudicotyledons</taxon>
        <taxon>Gunneridae</taxon>
        <taxon>Pentapetalae</taxon>
        <taxon>asterids</taxon>
        <taxon>campanulids</taxon>
        <taxon>Aquifoliales</taxon>
        <taxon>Aquifoliaceae</taxon>
        <taxon>Ilex</taxon>
    </lineage>
</organism>
<sequence length="196" mass="21836">MEKLTTKKAQASLGTLGILWAALRTSARNGKLLVSIMVYVSISFSVLAFFGHLALTPIVTDLSSKLAILETNRSIDDANKTLKRGIIEHAHLFLLLESLILVFSCTILVISSVATISSSYEAYTAKVLTLEDIWERDKVDWMRLAIRVTRIWALCLAKISMFVVFTVFYHECRKSHEKVGDEGEQGLYVAIHSGEA</sequence>
<dbReference type="AlphaFoldDB" id="A0ABC8R8F4"/>
<keyword evidence="1" id="KW-0812">Transmembrane</keyword>
<gene>
    <name evidence="2" type="ORF">ILEXP_LOCUS8756</name>
</gene>
<evidence type="ECO:0000313" key="3">
    <source>
        <dbReference type="Proteomes" id="UP001642360"/>
    </source>
</evidence>
<keyword evidence="1" id="KW-1133">Transmembrane helix</keyword>
<name>A0ABC8R8F4_9AQUA</name>
<comment type="caution">
    <text evidence="2">The sequence shown here is derived from an EMBL/GenBank/DDBJ whole genome shotgun (WGS) entry which is preliminary data.</text>
</comment>
<feature type="transmembrane region" description="Helical" evidence="1">
    <location>
        <begin position="37"/>
        <end position="55"/>
    </location>
</feature>
<evidence type="ECO:0000313" key="2">
    <source>
        <dbReference type="EMBL" id="CAK9141224.1"/>
    </source>
</evidence>
<feature type="transmembrane region" description="Helical" evidence="1">
    <location>
        <begin position="151"/>
        <end position="169"/>
    </location>
</feature>
<dbReference type="EMBL" id="CAUOFW020001110">
    <property type="protein sequence ID" value="CAK9141224.1"/>
    <property type="molecule type" value="Genomic_DNA"/>
</dbReference>